<reference evidence="2" key="1">
    <citation type="submission" date="2020-05" db="EMBL/GenBank/DDBJ databases">
        <title>Phylogenomic resolution of chytrid fungi.</title>
        <authorList>
            <person name="Stajich J.E."/>
            <person name="Amses K."/>
            <person name="Simmons R."/>
            <person name="Seto K."/>
            <person name="Myers J."/>
            <person name="Bonds A."/>
            <person name="Quandt C.A."/>
            <person name="Barry K."/>
            <person name="Liu P."/>
            <person name="Grigoriev I."/>
            <person name="Longcore J.E."/>
            <person name="James T.Y."/>
        </authorList>
    </citation>
    <scope>NUCLEOTIDE SEQUENCE</scope>
    <source>
        <strain evidence="2">PLAUS21</strain>
    </source>
</reference>
<organism evidence="2 3">
    <name type="scientific">Boothiomyces macroporosus</name>
    <dbReference type="NCBI Taxonomy" id="261099"/>
    <lineage>
        <taxon>Eukaryota</taxon>
        <taxon>Fungi</taxon>
        <taxon>Fungi incertae sedis</taxon>
        <taxon>Chytridiomycota</taxon>
        <taxon>Chytridiomycota incertae sedis</taxon>
        <taxon>Chytridiomycetes</taxon>
        <taxon>Rhizophydiales</taxon>
        <taxon>Terramycetaceae</taxon>
        <taxon>Boothiomyces</taxon>
    </lineage>
</organism>
<evidence type="ECO:0000256" key="1">
    <source>
        <dbReference type="SAM" id="MobiDB-lite"/>
    </source>
</evidence>
<evidence type="ECO:0000313" key="3">
    <source>
        <dbReference type="Proteomes" id="UP001210925"/>
    </source>
</evidence>
<name>A0AAD5UGM6_9FUNG</name>
<gene>
    <name evidence="2" type="ORF">HK103_007256</name>
</gene>
<feature type="compositionally biased region" description="Pro residues" evidence="1">
    <location>
        <begin position="12"/>
        <end position="25"/>
    </location>
</feature>
<dbReference type="AlphaFoldDB" id="A0AAD5UGM6"/>
<comment type="caution">
    <text evidence="2">The sequence shown here is derived from an EMBL/GenBank/DDBJ whole genome shotgun (WGS) entry which is preliminary data.</text>
</comment>
<keyword evidence="3" id="KW-1185">Reference proteome</keyword>
<feature type="region of interest" description="Disordered" evidence="1">
    <location>
        <begin position="1"/>
        <end position="25"/>
    </location>
</feature>
<proteinExistence type="predicted"/>
<accession>A0AAD5UGM6</accession>
<dbReference type="EMBL" id="JADGKB010000088">
    <property type="protein sequence ID" value="KAJ3254286.1"/>
    <property type="molecule type" value="Genomic_DNA"/>
</dbReference>
<protein>
    <submittedName>
        <fullName evidence="2">Uncharacterized protein</fullName>
    </submittedName>
</protein>
<dbReference type="Proteomes" id="UP001210925">
    <property type="component" value="Unassembled WGS sequence"/>
</dbReference>
<sequence>MSCIENYHSHTPHPPVVPPPEPAPKVKPVVKEKVVQEPYQPDAMVNPIIHEMNETIKILQLKVSKLEELLTLKDGKIRELSRKLQRE</sequence>
<evidence type="ECO:0000313" key="2">
    <source>
        <dbReference type="EMBL" id="KAJ3254286.1"/>
    </source>
</evidence>